<reference evidence="1 2" key="1">
    <citation type="submission" date="2015-02" db="EMBL/GenBank/DDBJ databases">
        <title>Genome sequene of Rhodovulum sulfidophilum DSM 2351.</title>
        <authorList>
            <person name="Nagao N."/>
        </authorList>
    </citation>
    <scope>NUCLEOTIDE SEQUENCE [LARGE SCALE GENOMIC DNA]</scope>
    <source>
        <strain evidence="1 2">DSM 2351</strain>
    </source>
</reference>
<dbReference type="PATRIC" id="fig|35806.4.peg.945"/>
<dbReference type="Gene3D" id="3.40.50.300">
    <property type="entry name" value="P-loop containing nucleotide triphosphate hydrolases"/>
    <property type="match status" value="1"/>
</dbReference>
<dbReference type="InterPro" id="IPR027417">
    <property type="entry name" value="P-loop_NTPase"/>
</dbReference>
<gene>
    <name evidence="1" type="ORF">NHU_00925</name>
</gene>
<dbReference type="Proteomes" id="UP000064912">
    <property type="component" value="Chromosome"/>
</dbReference>
<organism evidence="1 2">
    <name type="scientific">Rhodovulum sulfidophilum</name>
    <name type="common">Rhodobacter sulfidophilus</name>
    <dbReference type="NCBI Taxonomy" id="35806"/>
    <lineage>
        <taxon>Bacteria</taxon>
        <taxon>Pseudomonadati</taxon>
        <taxon>Pseudomonadota</taxon>
        <taxon>Alphaproteobacteria</taxon>
        <taxon>Rhodobacterales</taxon>
        <taxon>Paracoccaceae</taxon>
        <taxon>Rhodovulum</taxon>
    </lineage>
</organism>
<dbReference type="AlphaFoldDB" id="A0A0D6AYZ7"/>
<accession>A0A0D6AYZ7</accession>
<protein>
    <recommendedName>
        <fullName evidence="3">Shikimate kinase</fullName>
    </recommendedName>
</protein>
<proteinExistence type="predicted"/>
<dbReference type="EMBL" id="AP014800">
    <property type="protein sequence ID" value="BAQ68092.1"/>
    <property type="molecule type" value="Genomic_DNA"/>
</dbReference>
<name>A0A0D6AYZ7_RHOSU</name>
<dbReference type="InterPro" id="IPR031322">
    <property type="entry name" value="Shikimate/glucono_kinase"/>
</dbReference>
<dbReference type="KEGG" id="rsu:NHU_00925"/>
<evidence type="ECO:0000313" key="1">
    <source>
        <dbReference type="EMBL" id="BAQ68092.1"/>
    </source>
</evidence>
<dbReference type="SUPFAM" id="SSF52540">
    <property type="entry name" value="P-loop containing nucleoside triphosphate hydrolases"/>
    <property type="match status" value="1"/>
</dbReference>
<dbReference type="Pfam" id="PF01202">
    <property type="entry name" value="SKI"/>
    <property type="match status" value="1"/>
</dbReference>
<sequence length="184" mass="20534">MDRNIFLIGPGGIGKTSSGRNLAEILGREFIDLDEKFMSGPGHIGQYISEHGYAKYVRENSNLFFEHINQSAEPLVAALSSGFLIAEVEIETVQENRFAVKNGYSVLLLPHADPDECADMIVSRQVQRGLNLREEIERPKFLERLPVYRSLADQVTVIQGTPEESAKAIFVQLRGVERSIADIC</sequence>
<evidence type="ECO:0008006" key="3">
    <source>
        <dbReference type="Google" id="ProtNLM"/>
    </source>
</evidence>
<evidence type="ECO:0000313" key="2">
    <source>
        <dbReference type="Proteomes" id="UP000064912"/>
    </source>
</evidence>